<reference evidence="2" key="1">
    <citation type="submission" date="2021-02" db="EMBL/GenBank/DDBJ databases">
        <title>First Annotated Genome of the Yellow-green Alga Tribonema minus.</title>
        <authorList>
            <person name="Mahan K.M."/>
        </authorList>
    </citation>
    <scope>NUCLEOTIDE SEQUENCE</scope>
    <source>
        <strain evidence="2">UTEX B ZZ1240</strain>
    </source>
</reference>
<protein>
    <submittedName>
        <fullName evidence="2">Uncharacterized protein</fullName>
    </submittedName>
</protein>
<comment type="caution">
    <text evidence="2">The sequence shown here is derived from an EMBL/GenBank/DDBJ whole genome shotgun (WGS) entry which is preliminary data.</text>
</comment>
<proteinExistence type="predicted"/>
<evidence type="ECO:0000256" key="1">
    <source>
        <dbReference type="SAM" id="SignalP"/>
    </source>
</evidence>
<dbReference type="EMBL" id="JAFCMP010000056">
    <property type="protein sequence ID" value="KAG5189196.1"/>
    <property type="molecule type" value="Genomic_DNA"/>
</dbReference>
<organism evidence="2 3">
    <name type="scientific">Tribonema minus</name>
    <dbReference type="NCBI Taxonomy" id="303371"/>
    <lineage>
        <taxon>Eukaryota</taxon>
        <taxon>Sar</taxon>
        <taxon>Stramenopiles</taxon>
        <taxon>Ochrophyta</taxon>
        <taxon>PX clade</taxon>
        <taxon>Xanthophyceae</taxon>
        <taxon>Tribonematales</taxon>
        <taxon>Tribonemataceae</taxon>
        <taxon>Tribonema</taxon>
    </lineage>
</organism>
<dbReference type="AlphaFoldDB" id="A0A835Z9R6"/>
<feature type="signal peptide" evidence="1">
    <location>
        <begin position="1"/>
        <end position="19"/>
    </location>
</feature>
<sequence length="234" mass="25250">MQRSAFLRLCAAAISQVITLPPPAPPLYLPAAHFHSHDCEAHTTACFGTHTAAVDRKPHCAADGVLPHDHVLKHGDDTTRSNSRLPMNLINAACQLQYSATLTRVHRQVLREEPAAPQPESGRRRRRRLRQLPPQLRPAVLHPNDASGLCGDNTCSTKGYKCRCYLKSTTGASCKTGDLIGVNPASSVDQGGGCQENRCNAITMAIGAGCCPTSPCSRRTLLAELLADKNAIEW</sequence>
<keyword evidence="1" id="KW-0732">Signal</keyword>
<feature type="chain" id="PRO_5032483589" evidence="1">
    <location>
        <begin position="20"/>
        <end position="234"/>
    </location>
</feature>
<evidence type="ECO:0000313" key="3">
    <source>
        <dbReference type="Proteomes" id="UP000664859"/>
    </source>
</evidence>
<dbReference type="Proteomes" id="UP000664859">
    <property type="component" value="Unassembled WGS sequence"/>
</dbReference>
<keyword evidence="3" id="KW-1185">Reference proteome</keyword>
<name>A0A835Z9R6_9STRA</name>
<evidence type="ECO:0000313" key="2">
    <source>
        <dbReference type="EMBL" id="KAG5189196.1"/>
    </source>
</evidence>
<accession>A0A835Z9R6</accession>
<gene>
    <name evidence="2" type="ORF">JKP88DRAFT_253060</name>
</gene>